<accession>A0ABT4PI22</accession>
<evidence type="ECO:0000313" key="2">
    <source>
        <dbReference type="EMBL" id="MCZ8372712.1"/>
    </source>
</evidence>
<dbReference type="InterPro" id="IPR025396">
    <property type="entry name" value="DUF4302"/>
</dbReference>
<dbReference type="RefSeq" id="WP_269877899.1">
    <property type="nucleotide sequence ID" value="NZ_JAPZVM010000006.1"/>
</dbReference>
<protein>
    <submittedName>
        <fullName evidence="2">DUF4302 domain-containing protein</fullName>
    </submittedName>
</protein>
<feature type="signal peptide" evidence="1">
    <location>
        <begin position="1"/>
        <end position="22"/>
    </location>
</feature>
<keyword evidence="3" id="KW-1185">Reference proteome</keyword>
<keyword evidence="1" id="KW-0732">Signal</keyword>
<gene>
    <name evidence="2" type="ORF">O6P32_08330</name>
</gene>
<evidence type="ECO:0000256" key="1">
    <source>
        <dbReference type="SAM" id="SignalP"/>
    </source>
</evidence>
<reference evidence="2" key="1">
    <citation type="submission" date="2022-12" db="EMBL/GenBank/DDBJ databases">
        <title>Phocaeicola acetigenes sp. nov., isolated feces from a healthy human.</title>
        <authorList>
            <person name="Do H."/>
            <person name="Ha Y.B."/>
            <person name="Kim J.-S."/>
            <person name="Suh M.K."/>
            <person name="Kim H.S."/>
            <person name="Lee J.-S."/>
        </authorList>
    </citation>
    <scope>NUCLEOTIDE SEQUENCE</scope>
    <source>
        <strain evidence="2">KGMB11183</strain>
    </source>
</reference>
<feature type="chain" id="PRO_5046468584" evidence="1">
    <location>
        <begin position="23"/>
        <end position="429"/>
    </location>
</feature>
<dbReference type="PROSITE" id="PS51257">
    <property type="entry name" value="PROKAR_LIPOPROTEIN"/>
    <property type="match status" value="1"/>
</dbReference>
<comment type="caution">
    <text evidence="2">The sequence shown here is derived from an EMBL/GenBank/DDBJ whole genome shotgun (WGS) entry which is preliminary data.</text>
</comment>
<dbReference type="EMBL" id="JAPZVM010000006">
    <property type="protein sequence ID" value="MCZ8372712.1"/>
    <property type="molecule type" value="Genomic_DNA"/>
</dbReference>
<sequence>MKKLSNILWGILSLMFVLSACAPEQDDIFDDSSANRIEAAMKSYQEILVGASNGWLMEYYPNALQAYGGYNILVSFTKDGKMQASSDVYGSGKVSESTYKLYQSSGTILSVDTYNEVFHFFSDPDNPANVGKDGDGMEGDFEFTIMSASKEEIILQGKKTKNKIVMTPLSEETVWDTYLNGVQASEGKMSKAYEYEVDGKVYSISRSYRTFVYSYEEEGKVVTESYPYIQTLEGVKMYSSMNLGGIEVHDLIFDGDTKSLKSRDGKVVLTKAVTPPAQLFVSNGPWFVTYEGLGTANQKNASAGCEAIKSVVGAYPMAFIIGSYIYTDNALNILAGQGYGALLLDTKVISNDEVSLTLTGSGDQFGVACWNGGGSKLFTTVAGMGAPMNWKVVPNDPDEPTVMTMTEVGNESNVIVVTNQETLFGYPAQ</sequence>
<evidence type="ECO:0000313" key="3">
    <source>
        <dbReference type="Proteomes" id="UP001141933"/>
    </source>
</evidence>
<name>A0ABT4PI22_9BACT</name>
<dbReference type="Pfam" id="PF14135">
    <property type="entry name" value="DUF4302"/>
    <property type="match status" value="1"/>
</dbReference>
<dbReference type="Proteomes" id="UP001141933">
    <property type="component" value="Unassembled WGS sequence"/>
</dbReference>
<organism evidence="2 3">
    <name type="scientific">Phocaeicola acetigenes</name>
    <dbReference type="NCBI Taxonomy" id="3016083"/>
    <lineage>
        <taxon>Bacteria</taxon>
        <taxon>Pseudomonadati</taxon>
        <taxon>Bacteroidota</taxon>
        <taxon>Bacteroidia</taxon>
        <taxon>Bacteroidales</taxon>
        <taxon>Bacteroidaceae</taxon>
        <taxon>Phocaeicola</taxon>
    </lineage>
</organism>
<proteinExistence type="predicted"/>